<sequence>MRKYIKRIDNKDGYIESNESESGGRDVRFLFVWFKNRSPGWECILVRYLTFLKTKPQNIYDAVLEMDIGFVYRRSCKKLKTYGKMWYMSQKVKEAHSCPKCKLFYEEREVDYNNIARETGNILSDFKTCLLGIGIPQLNSNEIIVGKYQDQEKNTFACCNKTYHINFVDELFSKTNTKGWAPLEILLQHGALIDIAGPDYETPLHKAASVENEQLCKTIY</sequence>
<dbReference type="Proteomes" id="UP001162164">
    <property type="component" value="Unassembled WGS sequence"/>
</dbReference>
<protein>
    <submittedName>
        <fullName evidence="1">Uncharacterized protein</fullName>
    </submittedName>
</protein>
<dbReference type="SUPFAM" id="SSF48403">
    <property type="entry name" value="Ankyrin repeat"/>
    <property type="match status" value="1"/>
</dbReference>
<accession>A0ABQ9IVK7</accession>
<organism evidence="1 2">
    <name type="scientific">Molorchus minor</name>
    <dbReference type="NCBI Taxonomy" id="1323400"/>
    <lineage>
        <taxon>Eukaryota</taxon>
        <taxon>Metazoa</taxon>
        <taxon>Ecdysozoa</taxon>
        <taxon>Arthropoda</taxon>
        <taxon>Hexapoda</taxon>
        <taxon>Insecta</taxon>
        <taxon>Pterygota</taxon>
        <taxon>Neoptera</taxon>
        <taxon>Endopterygota</taxon>
        <taxon>Coleoptera</taxon>
        <taxon>Polyphaga</taxon>
        <taxon>Cucujiformia</taxon>
        <taxon>Chrysomeloidea</taxon>
        <taxon>Cerambycidae</taxon>
        <taxon>Lamiinae</taxon>
        <taxon>Monochamini</taxon>
        <taxon>Molorchus</taxon>
    </lineage>
</organism>
<dbReference type="InterPro" id="IPR036770">
    <property type="entry name" value="Ankyrin_rpt-contain_sf"/>
</dbReference>
<comment type="caution">
    <text evidence="1">The sequence shown here is derived from an EMBL/GenBank/DDBJ whole genome shotgun (WGS) entry which is preliminary data.</text>
</comment>
<proteinExistence type="predicted"/>
<name>A0ABQ9IVK7_9CUCU</name>
<gene>
    <name evidence="1" type="ORF">NQ317_011161</name>
</gene>
<evidence type="ECO:0000313" key="1">
    <source>
        <dbReference type="EMBL" id="KAJ8966747.1"/>
    </source>
</evidence>
<reference evidence="1" key="1">
    <citation type="journal article" date="2023" name="Insect Mol. Biol.">
        <title>Genome sequencing provides insights into the evolution of gene families encoding plant cell wall-degrading enzymes in longhorned beetles.</title>
        <authorList>
            <person name="Shin N.R."/>
            <person name="Okamura Y."/>
            <person name="Kirsch R."/>
            <person name="Pauchet Y."/>
        </authorList>
    </citation>
    <scope>NUCLEOTIDE SEQUENCE</scope>
    <source>
        <strain evidence="1">MMC_N1</strain>
    </source>
</reference>
<evidence type="ECO:0000313" key="2">
    <source>
        <dbReference type="Proteomes" id="UP001162164"/>
    </source>
</evidence>
<dbReference type="EMBL" id="JAPWTJ010002298">
    <property type="protein sequence ID" value="KAJ8966747.1"/>
    <property type="molecule type" value="Genomic_DNA"/>
</dbReference>
<keyword evidence="2" id="KW-1185">Reference proteome</keyword>